<keyword evidence="1" id="KW-0175">Coiled coil</keyword>
<dbReference type="Gene3D" id="1.20.120.330">
    <property type="entry name" value="Nucleotidyltransferases domain 2"/>
    <property type="match status" value="1"/>
</dbReference>
<feature type="coiled-coil region" evidence="1">
    <location>
        <begin position="282"/>
        <end position="309"/>
    </location>
</feature>
<accession>A0ABW6IE93</accession>
<dbReference type="Proteomes" id="UP001600165">
    <property type="component" value="Unassembled WGS sequence"/>
</dbReference>
<feature type="coiled-coil region" evidence="1">
    <location>
        <begin position="83"/>
        <end position="187"/>
    </location>
</feature>
<sequence length="586" mass="67346">MLYLAEVQRKSGFMSGGKAEFKLLACQRGEQSWSSVPGEEIIPAPDDAGYNAGALVMVDLSNNRQVQRHSEAGRQLVTILQNFSNLSKKFKTQEEEIDQWKQSLTFQSQELNRREMELEARQEQVEQAEADIEQIESQRQEVEQSRGEVDRLREELERKTQELDGAWAHLNGEMRRLEERQGELQQQGGLGEAEKQQLQESLNRLTGAIAPTESLREQLNAAFERVDQQQGQLNESLQALEQQREAAQHQQAETDQTAQAIRDRWQAWHEANSTLITTRSELKKCQESLDLKQQQAKALSEQLQDQSNLYQQIYQLLNTSDKVRLGNKVDMAALEAMPIEALEALVSELEKDLEKVSRFVSDQEEELDLQQQAIDDLKSRMEQVSEFDRLQLETELDEEQDRYRMLNETLVGQRRNLLERQEILSQHQALLKRRQGLSTEEAPAVPVDLEPVLNQIEVLRQKTTSDLQTLETETKQLQEKIAELKQQVDQQTTAQTTQREEAQQLETQLQEKRGEVARLFGRLELREELLQPIQEQLGAVRQGLETLSEQVGKFQEASDYQLQAIAEMRQIIHSVAGEQSPELATS</sequence>
<comment type="caution">
    <text evidence="2">The sequence shown here is derived from an EMBL/GenBank/DDBJ whole genome shotgun (WGS) entry which is preliminary data.</text>
</comment>
<feature type="coiled-coil region" evidence="1">
    <location>
        <begin position="212"/>
        <end position="257"/>
    </location>
</feature>
<dbReference type="RefSeq" id="WP_377964078.1">
    <property type="nucleotide sequence ID" value="NZ_JBHZOL010000065.1"/>
</dbReference>
<protein>
    <submittedName>
        <fullName evidence="2">Pilus motility taxis protein HmpF</fullName>
    </submittedName>
</protein>
<evidence type="ECO:0000313" key="2">
    <source>
        <dbReference type="EMBL" id="MFE4106379.1"/>
    </source>
</evidence>
<dbReference type="NCBIfam" id="NF038350">
    <property type="entry name" value="taxis_HmpF"/>
    <property type="match status" value="1"/>
</dbReference>
<feature type="coiled-coil region" evidence="1">
    <location>
        <begin position="339"/>
        <end position="416"/>
    </location>
</feature>
<evidence type="ECO:0000313" key="3">
    <source>
        <dbReference type="Proteomes" id="UP001600165"/>
    </source>
</evidence>
<name>A0ABW6IE93_9CYAN</name>
<gene>
    <name evidence="2" type="primary">hmpF</name>
    <name evidence="2" type="ORF">ACFVKH_08840</name>
</gene>
<feature type="coiled-coil region" evidence="1">
    <location>
        <begin position="453"/>
        <end position="522"/>
    </location>
</feature>
<dbReference type="EMBL" id="JBHZOL010000065">
    <property type="protein sequence ID" value="MFE4106379.1"/>
    <property type="molecule type" value="Genomic_DNA"/>
</dbReference>
<dbReference type="InterPro" id="IPR047813">
    <property type="entry name" value="HmpF"/>
</dbReference>
<evidence type="ECO:0000256" key="1">
    <source>
        <dbReference type="SAM" id="Coils"/>
    </source>
</evidence>
<keyword evidence="3" id="KW-1185">Reference proteome</keyword>
<reference evidence="2 3" key="1">
    <citation type="submission" date="2024-10" db="EMBL/GenBank/DDBJ databases">
        <authorList>
            <person name="Ratan Roy A."/>
            <person name="Morales Sandoval P.H."/>
            <person name="De Los Santos Villalobos S."/>
            <person name="Chakraborty S."/>
            <person name="Mukherjee J."/>
        </authorList>
    </citation>
    <scope>NUCLEOTIDE SEQUENCE [LARGE SCALE GENOMIC DNA]</scope>
    <source>
        <strain evidence="2 3">S1</strain>
    </source>
</reference>
<proteinExistence type="predicted"/>
<organism evidence="2 3">
    <name type="scientific">Almyronema epifaneia S1</name>
    <dbReference type="NCBI Taxonomy" id="2991925"/>
    <lineage>
        <taxon>Bacteria</taxon>
        <taxon>Bacillati</taxon>
        <taxon>Cyanobacteriota</taxon>
        <taxon>Cyanophyceae</taxon>
        <taxon>Nodosilineales</taxon>
        <taxon>Nodosilineaceae</taxon>
        <taxon>Almyronema</taxon>
        <taxon>Almyronema epifaneia</taxon>
    </lineage>
</organism>